<dbReference type="InterPro" id="IPR000719">
    <property type="entry name" value="Prot_kinase_dom"/>
</dbReference>
<dbReference type="EMBL" id="MU157863">
    <property type="protein sequence ID" value="KAF9527168.1"/>
    <property type="molecule type" value="Genomic_DNA"/>
</dbReference>
<dbReference type="GO" id="GO:0005524">
    <property type="term" value="F:ATP binding"/>
    <property type="evidence" value="ECO:0007669"/>
    <property type="project" value="InterPro"/>
</dbReference>
<name>A0A9P6ED04_9AGAR</name>
<reference evidence="2" key="1">
    <citation type="submission" date="2020-11" db="EMBL/GenBank/DDBJ databases">
        <authorList>
            <consortium name="DOE Joint Genome Institute"/>
            <person name="Ahrendt S."/>
            <person name="Riley R."/>
            <person name="Andreopoulos W."/>
            <person name="Labutti K."/>
            <person name="Pangilinan J."/>
            <person name="Ruiz-Duenas F.J."/>
            <person name="Barrasa J.M."/>
            <person name="Sanchez-Garcia M."/>
            <person name="Camarero S."/>
            <person name="Miyauchi S."/>
            <person name="Serrano A."/>
            <person name="Linde D."/>
            <person name="Babiker R."/>
            <person name="Drula E."/>
            <person name="Ayuso-Fernandez I."/>
            <person name="Pacheco R."/>
            <person name="Padilla G."/>
            <person name="Ferreira P."/>
            <person name="Barriuso J."/>
            <person name="Kellner H."/>
            <person name="Castanera R."/>
            <person name="Alfaro M."/>
            <person name="Ramirez L."/>
            <person name="Pisabarro A.G."/>
            <person name="Kuo A."/>
            <person name="Tritt A."/>
            <person name="Lipzen A."/>
            <person name="He G."/>
            <person name="Yan M."/>
            <person name="Ng V."/>
            <person name="Cullen D."/>
            <person name="Martin F."/>
            <person name="Rosso M.-N."/>
            <person name="Henrissat B."/>
            <person name="Hibbett D."/>
            <person name="Martinez A.T."/>
            <person name="Grigoriev I.V."/>
        </authorList>
    </citation>
    <scope>NUCLEOTIDE SEQUENCE</scope>
    <source>
        <strain evidence="2">CBS 506.95</strain>
    </source>
</reference>
<dbReference type="Proteomes" id="UP000807306">
    <property type="component" value="Unassembled WGS sequence"/>
</dbReference>
<dbReference type="PROSITE" id="PS00109">
    <property type="entry name" value="PROTEIN_KINASE_TYR"/>
    <property type="match status" value="1"/>
</dbReference>
<feature type="domain" description="Protein kinase" evidence="1">
    <location>
        <begin position="1"/>
        <end position="165"/>
    </location>
</feature>
<proteinExistence type="predicted"/>
<evidence type="ECO:0000259" key="1">
    <source>
        <dbReference type="PROSITE" id="PS50011"/>
    </source>
</evidence>
<dbReference type="PROSITE" id="PS50011">
    <property type="entry name" value="PROTEIN_KINASE_DOM"/>
    <property type="match status" value="1"/>
</dbReference>
<dbReference type="SUPFAM" id="SSF56112">
    <property type="entry name" value="Protein kinase-like (PK-like)"/>
    <property type="match status" value="1"/>
</dbReference>
<dbReference type="GO" id="GO:0004672">
    <property type="term" value="F:protein kinase activity"/>
    <property type="evidence" value="ECO:0007669"/>
    <property type="project" value="InterPro"/>
</dbReference>
<dbReference type="OrthoDB" id="2523749at2759"/>
<protein>
    <recommendedName>
        <fullName evidence="1">Protein kinase domain-containing protein</fullName>
    </recommendedName>
</protein>
<sequence length="165" mass="18932">MQVALKFAMREDLVEDLLHETEIYAGPLANLQGRCVPRCFGMYAGLRGEDGRIIGCLVVEWFGDVIRRSFGKLSADLRWRIFQNLAEIHTQGLIHNDFAERNVLVAKDGDVRIIDFDMAQSHHDCQHMDHWTGGVNLSSTTMVCQEDIKFEELTRVWNQGLRLKN</sequence>
<keyword evidence="3" id="KW-1185">Reference proteome</keyword>
<accession>A0A9P6ED04</accession>
<dbReference type="InterPro" id="IPR011009">
    <property type="entry name" value="Kinase-like_dom_sf"/>
</dbReference>
<dbReference type="Pfam" id="PF00069">
    <property type="entry name" value="Pkinase"/>
    <property type="match status" value="1"/>
</dbReference>
<comment type="caution">
    <text evidence="2">The sequence shown here is derived from an EMBL/GenBank/DDBJ whole genome shotgun (WGS) entry which is preliminary data.</text>
</comment>
<organism evidence="2 3">
    <name type="scientific">Crepidotus variabilis</name>
    <dbReference type="NCBI Taxonomy" id="179855"/>
    <lineage>
        <taxon>Eukaryota</taxon>
        <taxon>Fungi</taxon>
        <taxon>Dikarya</taxon>
        <taxon>Basidiomycota</taxon>
        <taxon>Agaricomycotina</taxon>
        <taxon>Agaricomycetes</taxon>
        <taxon>Agaricomycetidae</taxon>
        <taxon>Agaricales</taxon>
        <taxon>Agaricineae</taxon>
        <taxon>Crepidotaceae</taxon>
        <taxon>Crepidotus</taxon>
    </lineage>
</organism>
<gene>
    <name evidence="2" type="ORF">CPB83DRAFT_856484</name>
</gene>
<dbReference type="AlphaFoldDB" id="A0A9P6ED04"/>
<dbReference type="InterPro" id="IPR008266">
    <property type="entry name" value="Tyr_kinase_AS"/>
</dbReference>
<evidence type="ECO:0000313" key="2">
    <source>
        <dbReference type="EMBL" id="KAF9527168.1"/>
    </source>
</evidence>
<evidence type="ECO:0000313" key="3">
    <source>
        <dbReference type="Proteomes" id="UP000807306"/>
    </source>
</evidence>
<dbReference type="Gene3D" id="1.10.510.10">
    <property type="entry name" value="Transferase(Phosphotransferase) domain 1"/>
    <property type="match status" value="1"/>
</dbReference>